<feature type="compositionally biased region" description="Basic and acidic residues" evidence="7">
    <location>
        <begin position="219"/>
        <end position="240"/>
    </location>
</feature>
<feature type="region of interest" description="Disordered" evidence="7">
    <location>
        <begin position="884"/>
        <end position="914"/>
    </location>
</feature>
<gene>
    <name evidence="8" type="primary">NOP14</name>
    <name evidence="8" type="ORF">MPSI1_003347</name>
</gene>
<sequence length="914" mass="102984">MKSKKGGSQLAQLRSGLREAGVTTSKPKKGKSSEAGDRVGQYRKEQRRKRLDALMTSLNAFEQRTSHHKNDVLGRKVKGTTGRPGASKSNAIQLRREKLLPELDARHRSSSFVDRRFGEYNPNLSLEDKMLQRFTSERQNRTNKASLFDLNDDDEIGAEPGLTHYGQSLSGLDAMPDVMHDDDDQDNIDPYQTQQHFAGFEEGHAERNKNDVMKEIIAKSKLAKAERQKAKDADDEMRMELDEELGDIRSLLYTRRDPELEEDSPEQEAKQAEASNDDKSEAYDAFVREMAYERRAKPQDRLKSAEELEAEQAKKLRDAEVDRLRRMHGDRASPEQDLDDGVHAEHMQEVPMTARSRFGLGESLDEQRKNVPDDDDDNDHSLSEHESGSESGTGSGMGSDVSESDAEDAEPDVDSSQDSSSERSDSDSEGVVEETAPGRDRSLVRRTEVPTLPYTFPCPTTHDGLLDILEEHQVQASQLNTVISRIRTLHAPNLHEKNPEKLQRLLGVLIDHLLYRASQCKDSEHDAENVYFNDLLLHIAELTKMYPARSAEHFVAKFAMMQRNLTRGLSHDPLQPDARTWPALPELCLLRAASIVWPTSDRWHPCSTPLALLMAQYLAHARIRCLEDLASALYVCSLCVSNQRESQRLLPEVTNVLYSICAILLPKICVRGKLPAKQLAEEFGIPTPDVYANHTEHLAITRDATPVTPLRLVSLLRHAPDTAQTRADLLQAVLELQESLATMYTNSPAFVEIFTPVAFLWEVGAAELSKSAPTLSGQISSSAKKLRAGLERAVDNRRALRLQAHRAVSLTSYAPKFDQQGFDPKRASDPDAERAQNAKLRALLKKERKGAIRELRKDSQFVAEVREQRRAEEDAQYKRKIQKITHGLQEERSEEKQQERAKATLRKRAGKSRS</sequence>
<reference evidence="8" key="1">
    <citation type="submission" date="2023-02" db="EMBL/GenBank/DDBJ databases">
        <title>Mating type loci evolution in Malassezia.</title>
        <authorList>
            <person name="Coelho M.A."/>
        </authorList>
    </citation>
    <scope>NUCLEOTIDE SEQUENCE</scope>
    <source>
        <strain evidence="8">CBS 14136</strain>
    </source>
</reference>
<dbReference type="GO" id="GO:0030490">
    <property type="term" value="P:maturation of SSU-rRNA"/>
    <property type="evidence" value="ECO:0007669"/>
    <property type="project" value="TreeGrafter"/>
</dbReference>
<evidence type="ECO:0000256" key="2">
    <source>
        <dbReference type="ARBA" id="ARBA00007466"/>
    </source>
</evidence>
<evidence type="ECO:0000313" key="9">
    <source>
        <dbReference type="Proteomes" id="UP001214628"/>
    </source>
</evidence>
<feature type="compositionally biased region" description="Basic and acidic residues" evidence="7">
    <location>
        <begin position="888"/>
        <end position="902"/>
    </location>
</feature>
<evidence type="ECO:0000256" key="3">
    <source>
        <dbReference type="ARBA" id="ARBA00022517"/>
    </source>
</evidence>
<feature type="compositionally biased region" description="Basic and acidic residues" evidence="7">
    <location>
        <begin position="64"/>
        <end position="74"/>
    </location>
</feature>
<comment type="subcellular location">
    <subcellularLocation>
        <location evidence="1">Nucleus</location>
        <location evidence="1">Nucleolus</location>
    </subcellularLocation>
</comment>
<feature type="compositionally biased region" description="Basic and acidic residues" evidence="7">
    <location>
        <begin position="31"/>
        <end position="44"/>
    </location>
</feature>
<keyword evidence="9" id="KW-1185">Reference proteome</keyword>
<accession>A0AAF0FHK8</accession>
<evidence type="ECO:0000256" key="5">
    <source>
        <dbReference type="ARBA" id="ARBA00023242"/>
    </source>
</evidence>
<evidence type="ECO:0000256" key="7">
    <source>
        <dbReference type="SAM" id="MobiDB-lite"/>
    </source>
</evidence>
<organism evidence="8 9">
    <name type="scientific">Malassezia psittaci</name>
    <dbReference type="NCBI Taxonomy" id="1821823"/>
    <lineage>
        <taxon>Eukaryota</taxon>
        <taxon>Fungi</taxon>
        <taxon>Dikarya</taxon>
        <taxon>Basidiomycota</taxon>
        <taxon>Ustilaginomycotina</taxon>
        <taxon>Malasseziomycetes</taxon>
        <taxon>Malasseziales</taxon>
        <taxon>Malasseziaceae</taxon>
        <taxon>Malassezia</taxon>
    </lineage>
</organism>
<dbReference type="EMBL" id="CP118379">
    <property type="protein sequence ID" value="WFD44677.1"/>
    <property type="molecule type" value="Genomic_DNA"/>
</dbReference>
<comment type="similarity">
    <text evidence="2">Belongs to the NOP14 family.</text>
</comment>
<feature type="compositionally biased region" description="Basic and acidic residues" evidence="7">
    <location>
        <begin position="436"/>
        <end position="446"/>
    </location>
</feature>
<evidence type="ECO:0000256" key="1">
    <source>
        <dbReference type="ARBA" id="ARBA00004604"/>
    </source>
</evidence>
<proteinExistence type="inferred from homology"/>
<protein>
    <submittedName>
        <fullName evidence="8">Nucleolar complex protein 14</fullName>
    </submittedName>
</protein>
<feature type="region of interest" description="Disordered" evidence="7">
    <location>
        <begin position="1"/>
        <end position="93"/>
    </location>
</feature>
<dbReference type="PANTHER" id="PTHR23183">
    <property type="entry name" value="NOP14"/>
    <property type="match status" value="1"/>
</dbReference>
<feature type="compositionally biased region" description="Basic and acidic residues" evidence="7">
    <location>
        <begin position="267"/>
        <end position="348"/>
    </location>
</feature>
<keyword evidence="4" id="KW-0698">rRNA processing</keyword>
<evidence type="ECO:0000313" key="8">
    <source>
        <dbReference type="EMBL" id="WFD44677.1"/>
    </source>
</evidence>
<dbReference type="GO" id="GO:0032040">
    <property type="term" value="C:small-subunit processome"/>
    <property type="evidence" value="ECO:0007669"/>
    <property type="project" value="InterPro"/>
</dbReference>
<feature type="compositionally biased region" description="Basic residues" evidence="7">
    <location>
        <begin position="903"/>
        <end position="914"/>
    </location>
</feature>
<feature type="region of interest" description="Disordered" evidence="7">
    <location>
        <begin position="219"/>
        <end position="446"/>
    </location>
</feature>
<feature type="compositionally biased region" description="Basic and acidic residues" evidence="7">
    <location>
        <begin position="379"/>
        <end position="388"/>
    </location>
</feature>
<keyword evidence="3" id="KW-0690">Ribosome biogenesis</keyword>
<dbReference type="InterPro" id="IPR007276">
    <property type="entry name" value="Nop14"/>
</dbReference>
<dbReference type="AlphaFoldDB" id="A0AAF0FHK8"/>
<feature type="compositionally biased region" description="Acidic residues" evidence="7">
    <location>
        <begin position="402"/>
        <end position="415"/>
    </location>
</feature>
<name>A0AAF0FHK8_9BASI</name>
<comment type="function">
    <text evidence="6">Involved in nucleolar processing of pre-18S ribosomal RNA. Has a role in the nuclear export of 40S pre-ribosomal subunit to the cytoplasm.</text>
</comment>
<dbReference type="GO" id="GO:0030692">
    <property type="term" value="C:Noc4p-Nop14p complex"/>
    <property type="evidence" value="ECO:0007669"/>
    <property type="project" value="TreeGrafter"/>
</dbReference>
<evidence type="ECO:0000256" key="6">
    <source>
        <dbReference type="ARBA" id="ARBA00024695"/>
    </source>
</evidence>
<feature type="region of interest" description="Disordered" evidence="7">
    <location>
        <begin position="163"/>
        <end position="190"/>
    </location>
</feature>
<dbReference type="Proteomes" id="UP001214628">
    <property type="component" value="Chromosome 5"/>
</dbReference>
<keyword evidence="5" id="KW-0539">Nucleus</keyword>
<dbReference type="PANTHER" id="PTHR23183:SF0">
    <property type="entry name" value="NUCLEOLAR PROTEIN 14"/>
    <property type="match status" value="1"/>
</dbReference>
<evidence type="ECO:0000256" key="4">
    <source>
        <dbReference type="ARBA" id="ARBA00022552"/>
    </source>
</evidence>
<dbReference type="Pfam" id="PF04147">
    <property type="entry name" value="Nop14"/>
    <property type="match status" value="1"/>
</dbReference>